<name>A0A9P8E6P6_AURME</name>
<organism evidence="1 2">
    <name type="scientific">Aureobasidium melanogenum</name>
    <name type="common">Aureobasidium pullulans var. melanogenum</name>
    <dbReference type="NCBI Taxonomy" id="46634"/>
    <lineage>
        <taxon>Eukaryota</taxon>
        <taxon>Fungi</taxon>
        <taxon>Dikarya</taxon>
        <taxon>Ascomycota</taxon>
        <taxon>Pezizomycotina</taxon>
        <taxon>Dothideomycetes</taxon>
        <taxon>Dothideomycetidae</taxon>
        <taxon>Dothideales</taxon>
        <taxon>Saccotheciaceae</taxon>
        <taxon>Aureobasidium</taxon>
    </lineage>
</organism>
<evidence type="ECO:0000313" key="2">
    <source>
        <dbReference type="Proteomes" id="UP000779574"/>
    </source>
</evidence>
<gene>
    <name evidence="1" type="ORF">KCU76_g14078</name>
</gene>
<reference evidence="1" key="1">
    <citation type="journal article" date="2021" name="J Fungi (Basel)">
        <title>Virulence traits and population genomics of the black yeast Aureobasidium melanogenum.</title>
        <authorList>
            <person name="Cernosa A."/>
            <person name="Sun X."/>
            <person name="Gostincar C."/>
            <person name="Fang C."/>
            <person name="Gunde-Cimerman N."/>
            <person name="Song Z."/>
        </authorList>
    </citation>
    <scope>NUCLEOTIDE SEQUENCE</scope>
    <source>
        <strain evidence="1">EXF-9911</strain>
    </source>
</reference>
<evidence type="ECO:0000313" key="1">
    <source>
        <dbReference type="EMBL" id="KAG9682033.1"/>
    </source>
</evidence>
<proteinExistence type="predicted"/>
<feature type="non-terminal residue" evidence="1">
    <location>
        <position position="1"/>
    </location>
</feature>
<dbReference type="AlphaFoldDB" id="A0A9P8E6P6"/>
<dbReference type="OrthoDB" id="3930021at2759"/>
<dbReference type="EMBL" id="JAHFXF010000826">
    <property type="protein sequence ID" value="KAG9682033.1"/>
    <property type="molecule type" value="Genomic_DNA"/>
</dbReference>
<dbReference type="Proteomes" id="UP000779574">
    <property type="component" value="Unassembled WGS sequence"/>
</dbReference>
<accession>A0A9P8E6P6</accession>
<comment type="caution">
    <text evidence="1">The sequence shown here is derived from an EMBL/GenBank/DDBJ whole genome shotgun (WGS) entry which is preliminary data.</text>
</comment>
<protein>
    <submittedName>
        <fullName evidence="1">Uncharacterized protein</fullName>
    </submittedName>
</protein>
<reference evidence="1" key="2">
    <citation type="submission" date="2021-08" db="EMBL/GenBank/DDBJ databases">
        <authorList>
            <person name="Gostincar C."/>
            <person name="Sun X."/>
            <person name="Song Z."/>
            <person name="Gunde-Cimerman N."/>
        </authorList>
    </citation>
    <scope>NUCLEOTIDE SEQUENCE</scope>
    <source>
        <strain evidence="1">EXF-9911</strain>
    </source>
</reference>
<sequence length="369" mass="42114">MAAVQGPANAIDEHSHPRFILTPQSLEALVTMSRTPEARDIHSISFAARLINPNCILPLRNQEDCLDFQTLLRHQEMFIMSGHPLSLIVEAFRNLARHGNAINLLVDDTLAGYSIAIKVVNLLLTAVNNSRFPIASLDIRALEQASYPLNPCPPLSLVGEMMPMSWPSILCCDLWHQAHLIYYRVPVRFRIFRPTQRSCSEIFVSPVLEDDGLRLDGLRLVLRSGIEGAYTDFTEPESFRRWCTIIQYTFPFHHVSTLLVEDCEIITWTALFDSLQCTRQAASLTFRGVELHVEGQNDYGTLVGFLKSLKEWPMLKHLKFKNISILYYDSNRVCQETPLQLYNHEWNTAENVQLGLDDLIRKFDNNADS</sequence>